<keyword evidence="21" id="KW-1185">Reference proteome</keyword>
<dbReference type="STRING" id="286115.A0A507DJ56"/>
<sequence length="854" mass="96892">MADIPKGNAVNGAKLFKTRCAQCHVCEKDGAHKVGPNLFGLLGRTSGTSPGFQYSAAMEKKKVLWDEEQMFVYLENPKKFVPGTKMVFPGFKKPQDRADVIAYLKEAGRRHRTELQSFELSLDRTIQVMHEEKKGIPLAHPSSRLLHTCSGDQQLGGSPPTYTPKAQQHQQPMSKVTTNPIPISVQPLIDLDPYLGPHKGALEWRQSLARDWVSKIIQAEGSLDKFTTSYQQMGLNVVDGGIRYREWAPGAVYAALMGDFNNWDGSAHPMKRNEYGTWELFLPNKPDGSPAIPHNSKIKLTMATPSGERIDRIPAYIKRVVQDLSVSPVYEGVFWNPPNPYKFKNASPPKPSNPKIYEAHVGIASPEPTVATYANFTKNVLPRIKKLGYDTIQLMAIMEHPYYASFGYQVSSFYASSSRYGNPEELKQLIDTAHGLGLTVLLDVVHSHASNNVLDGLNNFDGTTHQYFHDGDKGRHELWDSRLFNYGHYEVIRFLLSNLRYWIREYGFDGFRFDGVTSMLYLHHGIGTGFSGNYGDYFGDSVDMEAVTYLVLANAVMKHLHPHITTIAEDVSGMPTICRPVSEGGMGFDFRLGMAIPDMWIKLLKEVRDEDWDMGNICHTLTNRRWKEGTIAYCESHDQALVGDKTLAFWLMDKEMYDYMSDLSPLTPIIDRGLALHKMIRLLTNGLGGEGYLNFIGNEFGHPEWLDFPRAGNGNSFHYARRQYNLAEDNLLRYKYLSNFDAAMHALESHFHWLSSSQWVSLEHQSDKLVVFERGNLLWVFNFHPTKSYSDYRVGTQWAGKYKVVLNTDSKQFCGHGRIDESVEHFSTPEPWCGRDNYLQLYIPSRSAFLLSHT</sequence>
<evidence type="ECO:0000256" key="11">
    <source>
        <dbReference type="ARBA" id="ARBA00022679"/>
    </source>
</evidence>
<dbReference type="GO" id="GO:0004553">
    <property type="term" value="F:hydrolase activity, hydrolyzing O-glycosyl compounds"/>
    <property type="evidence" value="ECO:0007669"/>
    <property type="project" value="InterPro"/>
</dbReference>
<dbReference type="PRINTS" id="PR00604">
    <property type="entry name" value="CYTCHRMECIAB"/>
</dbReference>
<organism evidence="20 21">
    <name type="scientific">Synchytrium endobioticum</name>
    <dbReference type="NCBI Taxonomy" id="286115"/>
    <lineage>
        <taxon>Eukaryota</taxon>
        <taxon>Fungi</taxon>
        <taxon>Fungi incertae sedis</taxon>
        <taxon>Chytridiomycota</taxon>
        <taxon>Chytridiomycota incertae sedis</taxon>
        <taxon>Chytridiomycetes</taxon>
        <taxon>Synchytriales</taxon>
        <taxon>Synchytriaceae</taxon>
        <taxon>Synchytrium</taxon>
    </lineage>
</organism>
<feature type="domain" description="Cytochrome c" evidence="19">
    <location>
        <begin position="7"/>
        <end position="108"/>
    </location>
</feature>
<evidence type="ECO:0000256" key="4">
    <source>
        <dbReference type="ARBA" id="ARBA00006488"/>
    </source>
</evidence>
<dbReference type="EC" id="2.4.1.18" evidence="6"/>
<keyword evidence="12 18" id="KW-0479">Metal-binding</keyword>
<dbReference type="InterPro" id="IPR013783">
    <property type="entry name" value="Ig-like_fold"/>
</dbReference>
<dbReference type="PANTHER" id="PTHR43651:SF3">
    <property type="entry name" value="1,4-ALPHA-GLUCAN-BRANCHING ENZYME"/>
    <property type="match status" value="1"/>
</dbReference>
<evidence type="ECO:0000256" key="6">
    <source>
        <dbReference type="ARBA" id="ARBA00012541"/>
    </source>
</evidence>
<dbReference type="GO" id="GO:0005978">
    <property type="term" value="P:glycogen biosynthetic process"/>
    <property type="evidence" value="ECO:0007669"/>
    <property type="project" value="UniProtKB-UniPathway"/>
</dbReference>
<comment type="caution">
    <text evidence="20">The sequence shown here is derived from an EMBL/GenBank/DDBJ whole genome shotgun (WGS) entry which is preliminary data.</text>
</comment>
<protein>
    <recommendedName>
        <fullName evidence="7">1,4-alpha-glucan-branching enzyme</fullName>
        <ecNumber evidence="6">2.4.1.18</ecNumber>
    </recommendedName>
    <alternativeName>
        <fullName evidence="16">Glycogen-branching enzyme</fullName>
    </alternativeName>
</protein>
<evidence type="ECO:0000256" key="16">
    <source>
        <dbReference type="ARBA" id="ARBA00031979"/>
    </source>
</evidence>
<dbReference type="Pfam" id="PF02922">
    <property type="entry name" value="CBM_48"/>
    <property type="match status" value="1"/>
</dbReference>
<evidence type="ECO:0000313" key="20">
    <source>
        <dbReference type="EMBL" id="TPX51654.1"/>
    </source>
</evidence>
<dbReference type="InterPro" id="IPR009056">
    <property type="entry name" value="Cyt_c-like_dom"/>
</dbReference>
<evidence type="ECO:0000256" key="13">
    <source>
        <dbReference type="ARBA" id="ARBA00022982"/>
    </source>
</evidence>
<dbReference type="InterPro" id="IPR006048">
    <property type="entry name" value="A-amylase/branching_C"/>
</dbReference>
<evidence type="ECO:0000256" key="17">
    <source>
        <dbReference type="ARBA" id="ARBA00049618"/>
    </source>
</evidence>
<keyword evidence="11" id="KW-0808">Transferase</keyword>
<dbReference type="Pfam" id="PF02806">
    <property type="entry name" value="Alpha-amylase_C"/>
    <property type="match status" value="1"/>
</dbReference>
<dbReference type="SUPFAM" id="SSF51445">
    <property type="entry name" value="(Trans)glycosidases"/>
    <property type="match status" value="1"/>
</dbReference>
<comment type="pathway">
    <text evidence="3">Glycan biosynthesis; glycogen biosynthesis.</text>
</comment>
<comment type="catalytic activity">
    <reaction evidence="1">
        <text>Transfers a segment of a (1-&gt;4)-alpha-D-glucan chain to a primary hydroxy group in a similar glucan chain.</text>
        <dbReference type="EC" id="2.4.1.18"/>
    </reaction>
</comment>
<dbReference type="InterPro" id="IPR013780">
    <property type="entry name" value="Glyco_hydro_b"/>
</dbReference>
<evidence type="ECO:0000256" key="5">
    <source>
        <dbReference type="ARBA" id="ARBA00009000"/>
    </source>
</evidence>
<evidence type="ECO:0000256" key="7">
    <source>
        <dbReference type="ARBA" id="ARBA00020932"/>
    </source>
</evidence>
<proteinExistence type="inferred from homology"/>
<dbReference type="VEuPathDB" id="FungiDB:SeMB42_g01836"/>
<dbReference type="Gene3D" id="3.20.20.80">
    <property type="entry name" value="Glycosidases"/>
    <property type="match status" value="1"/>
</dbReference>
<dbReference type="Proteomes" id="UP000317494">
    <property type="component" value="Unassembled WGS sequence"/>
</dbReference>
<dbReference type="Gene3D" id="2.60.40.10">
    <property type="entry name" value="Immunoglobulins"/>
    <property type="match status" value="1"/>
</dbReference>
<dbReference type="InterPro" id="IPR004193">
    <property type="entry name" value="Glyco_hydro_13_N"/>
</dbReference>
<evidence type="ECO:0000256" key="15">
    <source>
        <dbReference type="ARBA" id="ARBA00023056"/>
    </source>
</evidence>
<dbReference type="FunFam" id="2.60.40.10:FF:000250">
    <property type="entry name" value="1,4-alpha-glucan-branching enzyme, chloroplastic/amyloplastic"/>
    <property type="match status" value="1"/>
</dbReference>
<comment type="similarity">
    <text evidence="4">Belongs to the cytochrome c family.</text>
</comment>
<dbReference type="AlphaFoldDB" id="A0A507DJ56"/>
<dbReference type="InterPro" id="IPR002327">
    <property type="entry name" value="Cyt_c_1A/1B"/>
</dbReference>
<dbReference type="Gene3D" id="2.60.40.1180">
    <property type="entry name" value="Golgi alpha-mannosidase II"/>
    <property type="match status" value="1"/>
</dbReference>
<dbReference type="FunFam" id="2.60.40.1180:FF:000003">
    <property type="entry name" value="1,4-alpha-glucan-branching enzyme, chloroplastic/amyloplastic"/>
    <property type="match status" value="1"/>
</dbReference>
<dbReference type="Pfam" id="PF00128">
    <property type="entry name" value="Alpha-amylase"/>
    <property type="match status" value="1"/>
</dbReference>
<comment type="subcellular location">
    <subcellularLocation>
        <location evidence="2">Mitochondrion intermembrane space</location>
    </subcellularLocation>
</comment>
<dbReference type="GO" id="GO:0003844">
    <property type="term" value="F:1,4-alpha-glucan branching enzyme activity"/>
    <property type="evidence" value="ECO:0007669"/>
    <property type="project" value="UniProtKB-EC"/>
</dbReference>
<evidence type="ECO:0000256" key="10">
    <source>
        <dbReference type="ARBA" id="ARBA00022660"/>
    </source>
</evidence>
<evidence type="ECO:0000313" key="21">
    <source>
        <dbReference type="Proteomes" id="UP000317494"/>
    </source>
</evidence>
<reference evidence="20 21" key="1">
    <citation type="journal article" date="2019" name="Sci. Rep.">
        <title>Comparative genomics of chytrid fungi reveal insights into the obligate biotrophic and pathogenic lifestyle of Synchytrium endobioticum.</title>
        <authorList>
            <person name="van de Vossenberg B.T.L.H."/>
            <person name="Warris S."/>
            <person name="Nguyen H.D.T."/>
            <person name="van Gent-Pelzer M.P.E."/>
            <person name="Joly D.L."/>
            <person name="van de Geest H.C."/>
            <person name="Bonants P.J.M."/>
            <person name="Smith D.S."/>
            <person name="Levesque C.A."/>
            <person name="van der Lee T.A.J."/>
        </authorList>
    </citation>
    <scope>NUCLEOTIDE SEQUENCE [LARGE SCALE GENOMIC DNA]</scope>
    <source>
        <strain evidence="20 21">MB42</strain>
    </source>
</reference>
<comment type="similarity">
    <text evidence="5">Belongs to the glycosyl hydrolase 13 family. GlgB subfamily.</text>
</comment>
<keyword evidence="8" id="KW-0813">Transport</keyword>
<evidence type="ECO:0000256" key="12">
    <source>
        <dbReference type="ARBA" id="ARBA00022723"/>
    </source>
</evidence>
<dbReference type="Pfam" id="PF00034">
    <property type="entry name" value="Cytochrom_C"/>
    <property type="match status" value="1"/>
</dbReference>
<dbReference type="SUPFAM" id="SSF81296">
    <property type="entry name" value="E set domains"/>
    <property type="match status" value="1"/>
</dbReference>
<dbReference type="InterPro" id="IPR036909">
    <property type="entry name" value="Cyt_c-like_dom_sf"/>
</dbReference>
<gene>
    <name evidence="20" type="primary">GLC3</name>
    <name evidence="20" type="ORF">SeMB42_g01836</name>
</gene>
<dbReference type="FunFam" id="1.10.760.10:FF:000001">
    <property type="entry name" value="Cytochrome c iso-1"/>
    <property type="match status" value="1"/>
</dbReference>
<dbReference type="CDD" id="cd11321">
    <property type="entry name" value="AmyAc_bac_euk_BE"/>
    <property type="match status" value="1"/>
</dbReference>
<name>A0A507DJ56_9FUNG</name>
<dbReference type="InterPro" id="IPR006047">
    <property type="entry name" value="GH13_cat_dom"/>
</dbReference>
<keyword evidence="10" id="KW-0679">Respiratory chain</keyword>
<dbReference type="EMBL" id="QEAN01000051">
    <property type="protein sequence ID" value="TPX51654.1"/>
    <property type="molecule type" value="Genomic_DNA"/>
</dbReference>
<dbReference type="GO" id="GO:0009055">
    <property type="term" value="F:electron transfer activity"/>
    <property type="evidence" value="ECO:0007669"/>
    <property type="project" value="InterPro"/>
</dbReference>
<dbReference type="InterPro" id="IPR017853">
    <property type="entry name" value="GH"/>
</dbReference>
<dbReference type="UniPathway" id="UPA00164"/>
<dbReference type="FunFam" id="3.20.20.80:FF:000001">
    <property type="entry name" value="1,4-alpha-glucan branching enzyme"/>
    <property type="match status" value="1"/>
</dbReference>
<evidence type="ECO:0000256" key="8">
    <source>
        <dbReference type="ARBA" id="ARBA00022448"/>
    </source>
</evidence>
<dbReference type="GO" id="GO:0046872">
    <property type="term" value="F:metal ion binding"/>
    <property type="evidence" value="ECO:0007669"/>
    <property type="project" value="UniProtKB-KW"/>
</dbReference>
<keyword evidence="9 18" id="KW-0349">Heme</keyword>
<keyword evidence="15" id="KW-0320">Glycogen biosynthesis</keyword>
<dbReference type="PROSITE" id="PS51007">
    <property type="entry name" value="CYTC"/>
    <property type="match status" value="1"/>
</dbReference>
<evidence type="ECO:0000256" key="3">
    <source>
        <dbReference type="ARBA" id="ARBA00004964"/>
    </source>
</evidence>
<comment type="function">
    <text evidence="17">Glycogen-branching enzyme participates in the glycogen biosynthetic process along with glycogenin and glycogen synthase. Generates alpha-1,6-glucosidic branches from alpha-1,4-linked glucose chains, to increase solubility of the glycogen polymer.</text>
</comment>
<evidence type="ECO:0000256" key="18">
    <source>
        <dbReference type="PROSITE-ProRule" id="PRU00433"/>
    </source>
</evidence>
<dbReference type="SMART" id="SM00642">
    <property type="entry name" value="Aamy"/>
    <property type="match status" value="1"/>
</dbReference>
<dbReference type="SUPFAM" id="SSF51011">
    <property type="entry name" value="Glycosyl hydrolase domain"/>
    <property type="match status" value="1"/>
</dbReference>
<dbReference type="PANTHER" id="PTHR43651">
    <property type="entry name" value="1,4-ALPHA-GLUCAN-BRANCHING ENZYME"/>
    <property type="match status" value="1"/>
</dbReference>
<evidence type="ECO:0000256" key="2">
    <source>
        <dbReference type="ARBA" id="ARBA00004569"/>
    </source>
</evidence>
<dbReference type="SUPFAM" id="SSF46626">
    <property type="entry name" value="Cytochrome c"/>
    <property type="match status" value="1"/>
</dbReference>
<accession>A0A507DJ56</accession>
<dbReference type="GO" id="GO:0005758">
    <property type="term" value="C:mitochondrial intermembrane space"/>
    <property type="evidence" value="ECO:0007669"/>
    <property type="project" value="UniProtKB-SubCell"/>
</dbReference>
<dbReference type="Gene3D" id="1.10.760.10">
    <property type="entry name" value="Cytochrome c-like domain"/>
    <property type="match status" value="1"/>
</dbReference>
<dbReference type="GO" id="GO:0020037">
    <property type="term" value="F:heme binding"/>
    <property type="evidence" value="ECO:0007669"/>
    <property type="project" value="InterPro"/>
</dbReference>
<dbReference type="InterPro" id="IPR014756">
    <property type="entry name" value="Ig_E-set"/>
</dbReference>
<keyword evidence="13" id="KW-0249">Electron transport</keyword>
<evidence type="ECO:0000256" key="14">
    <source>
        <dbReference type="ARBA" id="ARBA00023004"/>
    </source>
</evidence>
<evidence type="ECO:0000259" key="19">
    <source>
        <dbReference type="PROSITE" id="PS51007"/>
    </source>
</evidence>
<dbReference type="CDD" id="cd02854">
    <property type="entry name" value="E_set_GBE_euk_N"/>
    <property type="match status" value="1"/>
</dbReference>
<evidence type="ECO:0000256" key="9">
    <source>
        <dbReference type="ARBA" id="ARBA00022617"/>
    </source>
</evidence>
<keyword evidence="14 18" id="KW-0408">Iron</keyword>
<evidence type="ECO:0000256" key="1">
    <source>
        <dbReference type="ARBA" id="ARBA00000826"/>
    </source>
</evidence>